<sequence length="299" mass="34697">MKASCTFLFCVLFSSFAFAQGYGWWNQKHRWDGITHWTKYMVLSPGYMGPNALPVPKVFTDTLHPHFQIETGVEGHFSKGDNTRNVYTNVYLPIASDKVGLEFFVIPVEYYRMDTLTRDKRRSRDFDGRGYSQGDIYVTTYVQLLKNHKYWPNLLLSIGIKTASGSNLKAARFTDTPGYFFDVTFSKKIKNKYWGIKYLVPIVKVGFYAWQTNRNDYLQDDAVVYGIGFKSGHKFLELESILAGYYGYIGNGDQPMVYRLTLRTQLKSMFNFQVRGQLGLEDYNYTSIRISTLFTPRFK</sequence>
<evidence type="ECO:0008006" key="4">
    <source>
        <dbReference type="Google" id="ProtNLM"/>
    </source>
</evidence>
<keyword evidence="3" id="KW-1185">Reference proteome</keyword>
<gene>
    <name evidence="2" type="ORF">AAG747_05890</name>
</gene>
<dbReference type="RefSeq" id="WP_346820215.1">
    <property type="nucleotide sequence ID" value="NZ_JBDKWZ010000003.1"/>
</dbReference>
<dbReference type="EMBL" id="JBDKWZ010000003">
    <property type="protein sequence ID" value="MEN7547427.1"/>
    <property type="molecule type" value="Genomic_DNA"/>
</dbReference>
<feature type="signal peptide" evidence="1">
    <location>
        <begin position="1"/>
        <end position="19"/>
    </location>
</feature>
<feature type="chain" id="PRO_5043634240" description="Transporter" evidence="1">
    <location>
        <begin position="20"/>
        <end position="299"/>
    </location>
</feature>
<keyword evidence="1" id="KW-0732">Signal</keyword>
<evidence type="ECO:0000256" key="1">
    <source>
        <dbReference type="SAM" id="SignalP"/>
    </source>
</evidence>
<proteinExistence type="predicted"/>
<comment type="caution">
    <text evidence="2">The sequence shown here is derived from an EMBL/GenBank/DDBJ whole genome shotgun (WGS) entry which is preliminary data.</text>
</comment>
<evidence type="ECO:0000313" key="3">
    <source>
        <dbReference type="Proteomes" id="UP001403385"/>
    </source>
</evidence>
<dbReference type="Proteomes" id="UP001403385">
    <property type="component" value="Unassembled WGS sequence"/>
</dbReference>
<dbReference type="AlphaFoldDB" id="A0AAW9RUU6"/>
<accession>A0AAW9RUU6</accession>
<organism evidence="2 3">
    <name type="scientific">Rapidithrix thailandica</name>
    <dbReference type="NCBI Taxonomy" id="413964"/>
    <lineage>
        <taxon>Bacteria</taxon>
        <taxon>Pseudomonadati</taxon>
        <taxon>Bacteroidota</taxon>
        <taxon>Cytophagia</taxon>
        <taxon>Cytophagales</taxon>
        <taxon>Flammeovirgaceae</taxon>
        <taxon>Rapidithrix</taxon>
    </lineage>
</organism>
<evidence type="ECO:0000313" key="2">
    <source>
        <dbReference type="EMBL" id="MEN7547427.1"/>
    </source>
</evidence>
<protein>
    <recommendedName>
        <fullName evidence="4">Transporter</fullName>
    </recommendedName>
</protein>
<name>A0AAW9RUU6_9BACT</name>
<reference evidence="2 3" key="1">
    <citation type="submission" date="2024-04" db="EMBL/GenBank/DDBJ databases">
        <title>Novel genus in family Flammeovirgaceae.</title>
        <authorList>
            <person name="Nguyen T.H."/>
            <person name="Vuong T.Q."/>
            <person name="Le H."/>
            <person name="Kim S.-G."/>
        </authorList>
    </citation>
    <scope>NUCLEOTIDE SEQUENCE [LARGE SCALE GENOMIC DNA]</scope>
    <source>
        <strain evidence="2 3">JCM 23209</strain>
    </source>
</reference>